<dbReference type="Proteomes" id="UP000092876">
    <property type="component" value="Unassembled WGS sequence"/>
</dbReference>
<dbReference type="CDD" id="cd07067">
    <property type="entry name" value="HP_PGM_like"/>
    <property type="match status" value="1"/>
</dbReference>
<dbReference type="InterPro" id="IPR050275">
    <property type="entry name" value="PGM_Phosphatase"/>
</dbReference>
<organism evidence="2 3">
    <name type="scientific">Vibrio atlanticus</name>
    <dbReference type="NCBI Taxonomy" id="693153"/>
    <lineage>
        <taxon>Bacteria</taxon>
        <taxon>Pseudomonadati</taxon>
        <taxon>Pseudomonadota</taxon>
        <taxon>Gammaproteobacteria</taxon>
        <taxon>Vibrionales</taxon>
        <taxon>Vibrionaceae</taxon>
        <taxon>Vibrio</taxon>
    </lineage>
</organism>
<reference evidence="3" key="1">
    <citation type="submission" date="2016-06" db="EMBL/GenBank/DDBJ databases">
        <authorList>
            <person name="Rodrigo-Torres Lidia"/>
            <person name="Arahal R.David."/>
        </authorList>
    </citation>
    <scope>NUCLEOTIDE SEQUENCE [LARGE SCALE GENOMIC DNA]</scope>
    <source>
        <strain evidence="3">CECT 7223</strain>
    </source>
</reference>
<dbReference type="GO" id="GO:0016791">
    <property type="term" value="F:phosphatase activity"/>
    <property type="evidence" value="ECO:0007669"/>
    <property type="project" value="TreeGrafter"/>
</dbReference>
<dbReference type="EMBL" id="FLQP01000038">
    <property type="protein sequence ID" value="SBS65360.1"/>
    <property type="molecule type" value="Genomic_DNA"/>
</dbReference>
<dbReference type="RefSeq" id="WP_065679478.1">
    <property type="nucleotide sequence ID" value="NZ_AP025460.1"/>
</dbReference>
<dbReference type="GeneID" id="94234030"/>
<dbReference type="Pfam" id="PF00300">
    <property type="entry name" value="His_Phos_1"/>
    <property type="match status" value="1"/>
</dbReference>
<evidence type="ECO:0000313" key="2">
    <source>
        <dbReference type="EMBL" id="SBS65360.1"/>
    </source>
</evidence>
<protein>
    <submittedName>
        <fullName evidence="2">Phosphoserine phosphatase 1</fullName>
        <ecNumber evidence="2">3.1.3.3</ecNumber>
    </submittedName>
</protein>
<feature type="binding site" evidence="1">
    <location>
        <position position="65"/>
    </location>
    <ligand>
        <name>substrate</name>
    </ligand>
</feature>
<evidence type="ECO:0000313" key="3">
    <source>
        <dbReference type="Proteomes" id="UP000092876"/>
    </source>
</evidence>
<name>A0A1C3IVC1_9VIBR</name>
<keyword evidence="2" id="KW-0378">Hydrolase</keyword>
<evidence type="ECO:0000256" key="1">
    <source>
        <dbReference type="PIRSR" id="PIRSR613078-2"/>
    </source>
</evidence>
<dbReference type="SMART" id="SM00855">
    <property type="entry name" value="PGAM"/>
    <property type="match status" value="1"/>
</dbReference>
<sequence length="154" mass="17644">MKAERFTIIAIRHGETEWNRIGKAQNQLDSPLTMKGKRQMHNVGRYLATQKSLTLNTIYTSQLGRAISSAKTIARYLKVPVISQMELSEFDSEQQRRTMAIQWIQRVSRHHNNENPILLLGHGDWIKTLASLGTPKQIIETPNNGEILRIDIEV</sequence>
<feature type="binding site" evidence="1">
    <location>
        <begin position="12"/>
        <end position="19"/>
    </location>
    <ligand>
        <name>substrate</name>
    </ligand>
</feature>
<proteinExistence type="predicted"/>
<dbReference type="EC" id="3.1.3.3" evidence="2"/>
<dbReference type="InterPro" id="IPR013078">
    <property type="entry name" value="His_Pase_superF_clade-1"/>
</dbReference>
<gene>
    <name evidence="2" type="primary">pspA_2</name>
    <name evidence="2" type="ORF">VAT7223_02643</name>
</gene>
<accession>A0A1C3IVC1</accession>
<dbReference type="InterPro" id="IPR029033">
    <property type="entry name" value="His_PPase_superfam"/>
</dbReference>
<dbReference type="Gene3D" id="3.40.50.1240">
    <property type="entry name" value="Phosphoglycerate mutase-like"/>
    <property type="match status" value="1"/>
</dbReference>
<dbReference type="PANTHER" id="PTHR48100">
    <property type="entry name" value="BROAD-SPECIFICITY PHOSPHATASE YOR283W-RELATED"/>
    <property type="match status" value="1"/>
</dbReference>
<dbReference type="SUPFAM" id="SSF53254">
    <property type="entry name" value="Phosphoglycerate mutase-like"/>
    <property type="match status" value="1"/>
</dbReference>
<dbReference type="PANTHER" id="PTHR48100:SF10">
    <property type="entry name" value="2-CARBOXY-D-ARABINITOL-1-PHOSPHATASE-RELATED"/>
    <property type="match status" value="1"/>
</dbReference>
<dbReference type="AlphaFoldDB" id="A0A1C3IVC1"/>